<dbReference type="Gene3D" id="3.30.710.10">
    <property type="entry name" value="Potassium Channel Kv1.1, Chain A"/>
    <property type="match status" value="1"/>
</dbReference>
<dbReference type="InterPro" id="IPR000210">
    <property type="entry name" value="BTB/POZ_dom"/>
</dbReference>
<accession>A0A6B2LNF0</accession>
<dbReference type="PANTHER" id="PTHR24413">
    <property type="entry name" value="SPECKLE-TYPE POZ PROTEIN"/>
    <property type="match status" value="1"/>
</dbReference>
<feature type="domain" description="BTB" evidence="1">
    <location>
        <begin position="1"/>
        <end position="51"/>
    </location>
</feature>
<proteinExistence type="predicted"/>
<dbReference type="InterPro" id="IPR011333">
    <property type="entry name" value="SKP1/BTB/POZ_sf"/>
</dbReference>
<dbReference type="EMBL" id="GIBP01009302">
    <property type="protein sequence ID" value="NDV38271.1"/>
    <property type="molecule type" value="Transcribed_RNA"/>
</dbReference>
<dbReference type="CDD" id="cd18186">
    <property type="entry name" value="BTB_POZ_ZBTB_KLHL-like"/>
    <property type="match status" value="1"/>
</dbReference>
<name>A0A6B2LNF0_9EUKA</name>
<protein>
    <recommendedName>
        <fullName evidence="1">BTB domain-containing protein</fullName>
    </recommendedName>
</protein>
<dbReference type="AlphaFoldDB" id="A0A6B2LNF0"/>
<evidence type="ECO:0000313" key="2">
    <source>
        <dbReference type="EMBL" id="NDV38271.1"/>
    </source>
</evidence>
<dbReference type="SUPFAM" id="SSF54695">
    <property type="entry name" value="POZ domain"/>
    <property type="match status" value="1"/>
</dbReference>
<dbReference type="Pfam" id="PF00651">
    <property type="entry name" value="BTB"/>
    <property type="match status" value="1"/>
</dbReference>
<organism evidence="2">
    <name type="scientific">Arcella intermedia</name>
    <dbReference type="NCBI Taxonomy" id="1963864"/>
    <lineage>
        <taxon>Eukaryota</taxon>
        <taxon>Amoebozoa</taxon>
        <taxon>Tubulinea</taxon>
        <taxon>Elardia</taxon>
        <taxon>Arcellinida</taxon>
        <taxon>Sphaerothecina</taxon>
        <taxon>Arcellidae</taxon>
        <taxon>Arcella</taxon>
    </lineage>
</organism>
<evidence type="ECO:0000259" key="1">
    <source>
        <dbReference type="PROSITE" id="PS50097"/>
    </source>
</evidence>
<reference evidence="2" key="1">
    <citation type="journal article" date="2020" name="J. Eukaryot. Microbiol.">
        <title>De novo Sequencing, Assembly and Annotation of the Transcriptome for the Free-Living Testate Amoeba Arcella intermedia.</title>
        <authorList>
            <person name="Ribeiro G.M."/>
            <person name="Porfirio-Sousa A.L."/>
            <person name="Maurer-Alcala X.X."/>
            <person name="Katz L.A."/>
            <person name="Lahr D.J.G."/>
        </authorList>
    </citation>
    <scope>NUCLEOTIDE SEQUENCE</scope>
</reference>
<dbReference type="PROSITE" id="PS50097">
    <property type="entry name" value="BTB"/>
    <property type="match status" value="1"/>
</dbReference>
<sequence length="130" mass="14842">MILSANCPYFSRMLNSGLRESTQAKISIDISFDLWYQIMVYCYGGKVIIDSENCVELLRIADKFGLPGLKILCELYIGKAIDEENVEAIQQIASLFNSERLMSHCEFKSKKIKIPDPMLIVDTIERVEKV</sequence>